<dbReference type="EMBL" id="NHPJ01000068">
    <property type="protein sequence ID" value="OYR57197.1"/>
    <property type="molecule type" value="Genomic_DNA"/>
</dbReference>
<reference evidence="1 2" key="1">
    <citation type="journal article" date="2014" name="Front. Microbiol.">
        <title>Population and genomic analysis of the genus Halorubrum.</title>
        <authorList>
            <person name="Fullmer M.S."/>
            <person name="Soucy S.M."/>
            <person name="Swithers K.S."/>
            <person name="Makkay A.M."/>
            <person name="Wheeler R."/>
            <person name="Ventosa A."/>
            <person name="Gogarten J.P."/>
            <person name="Papke R.T."/>
        </authorList>
    </citation>
    <scope>NUCLEOTIDE SEQUENCE [LARGE SCALE GENOMIC DNA]</scope>
    <source>
        <strain evidence="1 2">Cb34</strain>
    </source>
</reference>
<keyword evidence="2" id="KW-1185">Reference proteome</keyword>
<comment type="caution">
    <text evidence="1">The sequence shown here is derived from an EMBL/GenBank/DDBJ whole genome shotgun (WGS) entry which is preliminary data.</text>
</comment>
<sequence length="104" mass="11986">MEKPSVKCALLATMIAKHRWGTPITREDLCNLSAIDGDYPTAHEVYDDLRSEAYITYRGDRGIELDQGNFGGLADVLYHECNWEKWEIESRLKHYEGIEGHDWA</sequence>
<accession>A0A256IM21</accession>
<dbReference type="OrthoDB" id="224044at2157"/>
<name>A0A256IM21_9EURY</name>
<dbReference type="AlphaFoldDB" id="A0A256IM21"/>
<evidence type="ECO:0000313" key="1">
    <source>
        <dbReference type="EMBL" id="OYR57197.1"/>
    </source>
</evidence>
<dbReference type="RefSeq" id="WP_094531279.1">
    <property type="nucleotide sequence ID" value="NZ_NHPJ01000068.1"/>
</dbReference>
<protein>
    <submittedName>
        <fullName evidence="1">Uncharacterized protein</fullName>
    </submittedName>
</protein>
<proteinExistence type="predicted"/>
<dbReference type="Proteomes" id="UP000216308">
    <property type="component" value="Unassembled WGS sequence"/>
</dbReference>
<gene>
    <name evidence="1" type="ORF">DJ70_06595</name>
</gene>
<organism evidence="1 2">
    <name type="scientific">Halorubrum halodurans</name>
    <dbReference type="NCBI Taxonomy" id="1383851"/>
    <lineage>
        <taxon>Archaea</taxon>
        <taxon>Methanobacteriati</taxon>
        <taxon>Methanobacteriota</taxon>
        <taxon>Stenosarchaea group</taxon>
        <taxon>Halobacteria</taxon>
        <taxon>Halobacteriales</taxon>
        <taxon>Haloferacaceae</taxon>
        <taxon>Halorubrum</taxon>
    </lineage>
</organism>
<evidence type="ECO:0000313" key="2">
    <source>
        <dbReference type="Proteomes" id="UP000216308"/>
    </source>
</evidence>